<dbReference type="AlphaFoldDB" id="A0AA86NWR2"/>
<name>A0AA86NWR2_9EUKA</name>
<accession>A0AA86NWR2</accession>
<evidence type="ECO:0000313" key="2">
    <source>
        <dbReference type="EMBL" id="CAI9927269.1"/>
    </source>
</evidence>
<protein>
    <submittedName>
        <fullName evidence="3">Hypothetical_protein</fullName>
    </submittedName>
</protein>
<evidence type="ECO:0000313" key="3">
    <source>
        <dbReference type="EMBL" id="CAL5972280.1"/>
    </source>
</evidence>
<reference evidence="2" key="1">
    <citation type="submission" date="2023-06" db="EMBL/GenBank/DDBJ databases">
        <authorList>
            <person name="Kurt Z."/>
        </authorList>
    </citation>
    <scope>NUCLEOTIDE SEQUENCE</scope>
</reference>
<reference evidence="3 4" key="2">
    <citation type="submission" date="2024-07" db="EMBL/GenBank/DDBJ databases">
        <authorList>
            <person name="Akdeniz Z."/>
        </authorList>
    </citation>
    <scope>NUCLEOTIDE SEQUENCE [LARGE SCALE GENOMIC DNA]</scope>
</reference>
<keyword evidence="1" id="KW-0175">Coiled coil</keyword>
<proteinExistence type="predicted"/>
<keyword evidence="4" id="KW-1185">Reference proteome</keyword>
<dbReference type="EMBL" id="CATOUU010000380">
    <property type="protein sequence ID" value="CAI9927269.1"/>
    <property type="molecule type" value="Genomic_DNA"/>
</dbReference>
<comment type="caution">
    <text evidence="2">The sequence shown here is derived from an EMBL/GenBank/DDBJ whole genome shotgun (WGS) entry which is preliminary data.</text>
</comment>
<evidence type="ECO:0000256" key="1">
    <source>
        <dbReference type="SAM" id="Coils"/>
    </source>
</evidence>
<feature type="coiled-coil region" evidence="1">
    <location>
        <begin position="328"/>
        <end position="355"/>
    </location>
</feature>
<dbReference type="EMBL" id="CAXDID020000003">
    <property type="protein sequence ID" value="CAL5972280.1"/>
    <property type="molecule type" value="Genomic_DNA"/>
</dbReference>
<sequence>MIITNLIQMELIRQTDKTCSKFILRGKQQIFYCQNILLLNTLTLNQMVIFQAETVLNIFIGVSEVKNSQIILSVCNPRNTNFALFSQSSLIVQSSSFNVSLTDNILQGALVCTKCDLISFGSTLIFVANGQNISGLIIEPIKNINIDQCFVQLRTNSVFSAGIVVQIYNVLTFYMSNSKISAYYFNIQKYNSVIAAICQIQTTFEINTVKYYSNAPVFNDQSFVTMTQQPVKNPNICDNLNYLIYGICQEQLLYGIMLDHTYQCIYPFEYDGFMCKCIEGYIINDSNCISIINQLNVLENQIINNFSYQQQLQYQQYTTQNQLIYDLQTDLRSQIASLQSQITALNNTIQAQLNAIQNNTNTLNTKMAGTVFKSISNVRNTCLQDVCYPCT</sequence>
<gene>
    <name evidence="2" type="ORF">HINF_LOCUS14914</name>
    <name evidence="3" type="ORF">HINF_LOCUS1826</name>
</gene>
<dbReference type="Proteomes" id="UP001642409">
    <property type="component" value="Unassembled WGS sequence"/>
</dbReference>
<organism evidence="2">
    <name type="scientific">Hexamita inflata</name>
    <dbReference type="NCBI Taxonomy" id="28002"/>
    <lineage>
        <taxon>Eukaryota</taxon>
        <taxon>Metamonada</taxon>
        <taxon>Diplomonadida</taxon>
        <taxon>Hexamitidae</taxon>
        <taxon>Hexamitinae</taxon>
        <taxon>Hexamita</taxon>
    </lineage>
</organism>
<evidence type="ECO:0000313" key="4">
    <source>
        <dbReference type="Proteomes" id="UP001642409"/>
    </source>
</evidence>